<evidence type="ECO:0000256" key="8">
    <source>
        <dbReference type="RuleBase" id="RU364144"/>
    </source>
</evidence>
<dbReference type="PANTHER" id="PTHR13074:SF9">
    <property type="entry name" value="MEDIATOR OF RNA POLYMERASE II TRANSCRIPTION SUBUNIT 8"/>
    <property type="match status" value="1"/>
</dbReference>
<dbReference type="EMBL" id="HBUF01144719">
    <property type="protein sequence ID" value="CAG6646988.1"/>
    <property type="molecule type" value="Transcribed_RNA"/>
</dbReference>
<dbReference type="EMBL" id="HBUF01637182">
    <property type="protein sequence ID" value="CAG6784375.1"/>
    <property type="molecule type" value="Transcribed_RNA"/>
</dbReference>
<reference evidence="10" key="1">
    <citation type="submission" date="2021-05" db="EMBL/GenBank/DDBJ databases">
        <authorList>
            <person name="Alioto T."/>
            <person name="Alioto T."/>
            <person name="Gomez Garrido J."/>
        </authorList>
    </citation>
    <scope>NUCLEOTIDE SEQUENCE</scope>
</reference>
<dbReference type="AlphaFoldDB" id="A0A8D8R9E4"/>
<organism evidence="10">
    <name type="scientific">Cacopsylla melanoneura</name>
    <dbReference type="NCBI Taxonomy" id="428564"/>
    <lineage>
        <taxon>Eukaryota</taxon>
        <taxon>Metazoa</taxon>
        <taxon>Ecdysozoa</taxon>
        <taxon>Arthropoda</taxon>
        <taxon>Hexapoda</taxon>
        <taxon>Insecta</taxon>
        <taxon>Pterygota</taxon>
        <taxon>Neoptera</taxon>
        <taxon>Paraneoptera</taxon>
        <taxon>Hemiptera</taxon>
        <taxon>Sternorrhyncha</taxon>
        <taxon>Psylloidea</taxon>
        <taxon>Psyllidae</taxon>
        <taxon>Psyllinae</taxon>
        <taxon>Cacopsylla</taxon>
    </lineage>
</organism>
<name>A0A8D8R9E4_9HEMI</name>
<proteinExistence type="inferred from homology"/>
<dbReference type="EMBL" id="HBUF01292842">
    <property type="protein sequence ID" value="CAG6689551.1"/>
    <property type="molecule type" value="Transcribed_RNA"/>
</dbReference>
<evidence type="ECO:0000256" key="4">
    <source>
        <dbReference type="ARBA" id="ARBA00023015"/>
    </source>
</evidence>
<evidence type="ECO:0000256" key="1">
    <source>
        <dbReference type="ARBA" id="ARBA00004123"/>
    </source>
</evidence>
<evidence type="ECO:0000256" key="6">
    <source>
        <dbReference type="ARBA" id="ARBA00023163"/>
    </source>
</evidence>
<evidence type="ECO:0000256" key="7">
    <source>
        <dbReference type="ARBA" id="ARBA00023242"/>
    </source>
</evidence>
<comment type="subunit">
    <text evidence="3 8">Component of the Mediator complex.</text>
</comment>
<dbReference type="EMBL" id="HBUF01637183">
    <property type="protein sequence ID" value="CAG6784376.1"/>
    <property type="molecule type" value="Transcribed_RNA"/>
</dbReference>
<dbReference type="EMBL" id="HBUF01361188">
    <property type="protein sequence ID" value="CAG6720834.1"/>
    <property type="molecule type" value="Transcribed_RNA"/>
</dbReference>
<keyword evidence="7 8" id="KW-0539">Nucleus</keyword>
<evidence type="ECO:0000256" key="3">
    <source>
        <dbReference type="ARBA" id="ARBA00011837"/>
    </source>
</evidence>
<comment type="similarity">
    <text evidence="2 8">Belongs to the Mediator complex subunit 8 family.</text>
</comment>
<sequence>MQREEKQVEASLDSVLLKLNEIKSQLVAILYKIDHERDSLHWPTFLDNFALLSGQFSAISKVLSHDKTPPIRNLTVLPLLLNPEREEELLRLTEGRVPAFTHDLVPDYLRTKPEPDVEHKLLQLEHKAASLSYDAAQKQAATFNKVITHVLDIVSKSREEWESEAGSRGGTGQTSSMSDTHSLVAAVGMGKGLKMMMPQPGAPMGPGMMVAPGGPGRPVAPVMPMGPGGQPMGMMGKTPSGIKTNIKAAAGIHPYSTR</sequence>
<gene>
    <name evidence="8" type="primary">MED8</name>
</gene>
<dbReference type="Pfam" id="PF10232">
    <property type="entry name" value="Med8"/>
    <property type="match status" value="1"/>
</dbReference>
<feature type="region of interest" description="Disordered" evidence="9">
    <location>
        <begin position="160"/>
        <end position="179"/>
    </location>
</feature>
<evidence type="ECO:0000256" key="9">
    <source>
        <dbReference type="SAM" id="MobiDB-lite"/>
    </source>
</evidence>
<dbReference type="EMBL" id="HBUF01637181">
    <property type="protein sequence ID" value="CAG6784374.1"/>
    <property type="molecule type" value="Transcribed_RNA"/>
</dbReference>
<keyword evidence="4 8" id="KW-0805">Transcription regulation</keyword>
<protein>
    <recommendedName>
        <fullName evidence="8">Mediator of RNA polymerase II transcription subunit 8</fullName>
    </recommendedName>
    <alternativeName>
        <fullName evidence="8">Mediator complex subunit 8</fullName>
    </alternativeName>
</protein>
<keyword evidence="6 8" id="KW-0804">Transcription</keyword>
<dbReference type="GO" id="GO:0016592">
    <property type="term" value="C:mediator complex"/>
    <property type="evidence" value="ECO:0007669"/>
    <property type="project" value="InterPro"/>
</dbReference>
<dbReference type="GO" id="GO:0070847">
    <property type="term" value="C:core mediator complex"/>
    <property type="evidence" value="ECO:0007669"/>
    <property type="project" value="TreeGrafter"/>
</dbReference>
<dbReference type="GO" id="GO:0003712">
    <property type="term" value="F:transcription coregulator activity"/>
    <property type="evidence" value="ECO:0007669"/>
    <property type="project" value="InterPro"/>
</dbReference>
<dbReference type="GO" id="GO:0006357">
    <property type="term" value="P:regulation of transcription by RNA polymerase II"/>
    <property type="evidence" value="ECO:0007669"/>
    <property type="project" value="InterPro"/>
</dbReference>
<dbReference type="EMBL" id="HBUF01292841">
    <property type="protein sequence ID" value="CAG6689550.1"/>
    <property type="molecule type" value="Transcribed_RNA"/>
</dbReference>
<evidence type="ECO:0000256" key="2">
    <source>
        <dbReference type="ARBA" id="ARBA00005716"/>
    </source>
</evidence>
<comment type="function">
    <text evidence="8">Component of the Mediator complex, a coactivator involved in the regulated transcription of nearly all RNA polymerase II-dependent genes. Mediator functions as a bridge to convey information from gene-specific regulatory proteins to the basal RNA polymerase II transcription machinery. Mediator is recruited to promoters by direct interactions with regulatory proteins and serves as a scaffold for the assembly of a functional preinitiation complex with RNA polymerase II and the general transcription factors.</text>
</comment>
<accession>A0A8D8R9E4</accession>
<dbReference type="InterPro" id="IPR019364">
    <property type="entry name" value="Mediatior_Med8_fun/met"/>
</dbReference>
<keyword evidence="5 8" id="KW-0010">Activator</keyword>
<evidence type="ECO:0000256" key="5">
    <source>
        <dbReference type="ARBA" id="ARBA00023159"/>
    </source>
</evidence>
<evidence type="ECO:0000313" key="10">
    <source>
        <dbReference type="EMBL" id="CAG6646988.1"/>
    </source>
</evidence>
<dbReference type="PANTHER" id="PTHR13074">
    <property type="entry name" value="MEDIATOR OF RNA POLYMERASE II TRANSCRIPTION SUBUNIT 8"/>
    <property type="match status" value="1"/>
</dbReference>
<comment type="subcellular location">
    <subcellularLocation>
        <location evidence="1 8">Nucleus</location>
    </subcellularLocation>
</comment>
<dbReference type="GO" id="GO:0000978">
    <property type="term" value="F:RNA polymerase II cis-regulatory region sequence-specific DNA binding"/>
    <property type="evidence" value="ECO:0007669"/>
    <property type="project" value="TreeGrafter"/>
</dbReference>